<dbReference type="Proteomes" id="UP001303046">
    <property type="component" value="Unassembled WGS sequence"/>
</dbReference>
<keyword evidence="2" id="KW-1185">Reference proteome</keyword>
<comment type="caution">
    <text evidence="1">The sequence shown here is derived from an EMBL/GenBank/DDBJ whole genome shotgun (WGS) entry which is preliminary data.</text>
</comment>
<proteinExistence type="predicted"/>
<evidence type="ECO:0000313" key="1">
    <source>
        <dbReference type="EMBL" id="KAK6739501.1"/>
    </source>
</evidence>
<evidence type="ECO:0008006" key="3">
    <source>
        <dbReference type="Google" id="ProtNLM"/>
    </source>
</evidence>
<organism evidence="1 2">
    <name type="scientific">Necator americanus</name>
    <name type="common">Human hookworm</name>
    <dbReference type="NCBI Taxonomy" id="51031"/>
    <lineage>
        <taxon>Eukaryota</taxon>
        <taxon>Metazoa</taxon>
        <taxon>Ecdysozoa</taxon>
        <taxon>Nematoda</taxon>
        <taxon>Chromadorea</taxon>
        <taxon>Rhabditida</taxon>
        <taxon>Rhabditina</taxon>
        <taxon>Rhabditomorpha</taxon>
        <taxon>Strongyloidea</taxon>
        <taxon>Ancylostomatidae</taxon>
        <taxon>Bunostominae</taxon>
        <taxon>Necator</taxon>
    </lineage>
</organism>
<protein>
    <recommendedName>
        <fullName evidence="3">Transmembrane protein</fullName>
    </recommendedName>
</protein>
<evidence type="ECO:0000313" key="2">
    <source>
        <dbReference type="Proteomes" id="UP001303046"/>
    </source>
</evidence>
<reference evidence="1 2" key="1">
    <citation type="submission" date="2023-08" db="EMBL/GenBank/DDBJ databases">
        <title>A Necator americanus chromosomal reference genome.</title>
        <authorList>
            <person name="Ilik V."/>
            <person name="Petrzelkova K.J."/>
            <person name="Pardy F."/>
            <person name="Fuh T."/>
            <person name="Niatou-Singa F.S."/>
            <person name="Gouil Q."/>
            <person name="Baker L."/>
            <person name="Ritchie M.E."/>
            <person name="Jex A.R."/>
            <person name="Gazzola D."/>
            <person name="Li H."/>
            <person name="Toshio Fujiwara R."/>
            <person name="Zhan B."/>
            <person name="Aroian R.V."/>
            <person name="Pafco B."/>
            <person name="Schwarz E.M."/>
        </authorList>
    </citation>
    <scope>NUCLEOTIDE SEQUENCE [LARGE SCALE GENOMIC DNA]</scope>
    <source>
        <strain evidence="1 2">Aroian</strain>
        <tissue evidence="1">Whole animal</tissue>
    </source>
</reference>
<accession>A0ABR1CNM2</accession>
<sequence length="115" mass="13143">MCGVWYWWSVACAACGLDGVLHVRRVVWMECMCVVVNVRVVLVTGGVACEACGLERVWYVRRECAVWGNWGVACGRVVWMGLHVRRVVLDGVWYVRRDVRWFGWSVVCAALCGMW</sequence>
<name>A0ABR1CNM2_NECAM</name>
<dbReference type="EMBL" id="JAVFWL010000003">
    <property type="protein sequence ID" value="KAK6739501.1"/>
    <property type="molecule type" value="Genomic_DNA"/>
</dbReference>
<gene>
    <name evidence="1" type="primary">Necator_chrIII.g8925</name>
    <name evidence="1" type="ORF">RB195_008160</name>
</gene>